<accession>A0ACB8RNP9</accession>
<reference evidence="1" key="2">
    <citation type="journal article" date="2022" name="New Phytol.">
        <title>Evolutionary transition to the ectomycorrhizal habit in the genomes of a hyperdiverse lineage of mushroom-forming fungi.</title>
        <authorList>
            <person name="Looney B."/>
            <person name="Miyauchi S."/>
            <person name="Morin E."/>
            <person name="Drula E."/>
            <person name="Courty P.E."/>
            <person name="Kohler A."/>
            <person name="Kuo A."/>
            <person name="LaButti K."/>
            <person name="Pangilinan J."/>
            <person name="Lipzen A."/>
            <person name="Riley R."/>
            <person name="Andreopoulos W."/>
            <person name="He G."/>
            <person name="Johnson J."/>
            <person name="Nolan M."/>
            <person name="Tritt A."/>
            <person name="Barry K.W."/>
            <person name="Grigoriev I.V."/>
            <person name="Nagy L.G."/>
            <person name="Hibbett D."/>
            <person name="Henrissat B."/>
            <person name="Matheny P.B."/>
            <person name="Labbe J."/>
            <person name="Martin F.M."/>
        </authorList>
    </citation>
    <scope>NUCLEOTIDE SEQUENCE</scope>
    <source>
        <strain evidence="1">FP105234-sp</strain>
    </source>
</reference>
<protein>
    <submittedName>
        <fullName evidence="1">Uncharacterized protein</fullName>
    </submittedName>
</protein>
<organism evidence="1 2">
    <name type="scientific">Auriscalpium vulgare</name>
    <dbReference type="NCBI Taxonomy" id="40419"/>
    <lineage>
        <taxon>Eukaryota</taxon>
        <taxon>Fungi</taxon>
        <taxon>Dikarya</taxon>
        <taxon>Basidiomycota</taxon>
        <taxon>Agaricomycotina</taxon>
        <taxon>Agaricomycetes</taxon>
        <taxon>Russulales</taxon>
        <taxon>Auriscalpiaceae</taxon>
        <taxon>Auriscalpium</taxon>
    </lineage>
</organism>
<dbReference type="EMBL" id="MU275948">
    <property type="protein sequence ID" value="KAI0045550.1"/>
    <property type="molecule type" value="Genomic_DNA"/>
</dbReference>
<dbReference type="Proteomes" id="UP000814033">
    <property type="component" value="Unassembled WGS sequence"/>
</dbReference>
<gene>
    <name evidence="1" type="ORF">FA95DRAFT_1607590</name>
</gene>
<proteinExistence type="predicted"/>
<comment type="caution">
    <text evidence="1">The sequence shown here is derived from an EMBL/GenBank/DDBJ whole genome shotgun (WGS) entry which is preliminary data.</text>
</comment>
<sequence>MGCEIFSSLPDDAIIVTAGAFKFYIGTERSTRNADTCGPCHEAEAPCLVGAAARATCVLCSLRRKACLSISEYHAGPVRRGRGRAQKDIAVHKPSKRPPARASMRIVGATTDAVGPSAVVKDEDGAGDVSSELMEARIQILVDRRVQAATERLRAEFTALAGL</sequence>
<keyword evidence="2" id="KW-1185">Reference proteome</keyword>
<name>A0ACB8RNP9_9AGAM</name>
<evidence type="ECO:0000313" key="1">
    <source>
        <dbReference type="EMBL" id="KAI0045550.1"/>
    </source>
</evidence>
<reference evidence="1" key="1">
    <citation type="submission" date="2021-02" db="EMBL/GenBank/DDBJ databases">
        <authorList>
            <consortium name="DOE Joint Genome Institute"/>
            <person name="Ahrendt S."/>
            <person name="Looney B.P."/>
            <person name="Miyauchi S."/>
            <person name="Morin E."/>
            <person name="Drula E."/>
            <person name="Courty P.E."/>
            <person name="Chicoki N."/>
            <person name="Fauchery L."/>
            <person name="Kohler A."/>
            <person name="Kuo A."/>
            <person name="Labutti K."/>
            <person name="Pangilinan J."/>
            <person name="Lipzen A."/>
            <person name="Riley R."/>
            <person name="Andreopoulos W."/>
            <person name="He G."/>
            <person name="Johnson J."/>
            <person name="Barry K.W."/>
            <person name="Grigoriev I.V."/>
            <person name="Nagy L."/>
            <person name="Hibbett D."/>
            <person name="Henrissat B."/>
            <person name="Matheny P.B."/>
            <person name="Labbe J."/>
            <person name="Martin F."/>
        </authorList>
    </citation>
    <scope>NUCLEOTIDE SEQUENCE</scope>
    <source>
        <strain evidence="1">FP105234-sp</strain>
    </source>
</reference>
<evidence type="ECO:0000313" key="2">
    <source>
        <dbReference type="Proteomes" id="UP000814033"/>
    </source>
</evidence>